<feature type="transmembrane region" description="Helical" evidence="1">
    <location>
        <begin position="21"/>
        <end position="39"/>
    </location>
</feature>
<feature type="transmembrane region" description="Helical" evidence="1">
    <location>
        <begin position="327"/>
        <end position="345"/>
    </location>
</feature>
<feature type="transmembrane region" description="Helical" evidence="1">
    <location>
        <begin position="166"/>
        <end position="183"/>
    </location>
</feature>
<protein>
    <recommendedName>
        <fullName evidence="2">Membrane protein 6-pyruvoyl-tetrahydropterin synthase-related domain-containing protein</fullName>
    </recommendedName>
</protein>
<feature type="transmembrane region" description="Helical" evidence="1">
    <location>
        <begin position="390"/>
        <end position="407"/>
    </location>
</feature>
<evidence type="ECO:0000259" key="2">
    <source>
        <dbReference type="Pfam" id="PF10131"/>
    </source>
</evidence>
<dbReference type="Pfam" id="PF10131">
    <property type="entry name" value="PTPS_related"/>
    <property type="match status" value="1"/>
</dbReference>
<name>A0A3Q8CVI0_9LACO</name>
<evidence type="ECO:0000313" key="3">
    <source>
        <dbReference type="EMBL" id="AUJ32996.1"/>
    </source>
</evidence>
<reference evidence="3 4" key="1">
    <citation type="submission" date="2016-11" db="EMBL/GenBank/DDBJ databases">
        <title>Interaction between Lactobacillus species and yeast in water kefir.</title>
        <authorList>
            <person name="Behr J."/>
            <person name="Xu D."/>
            <person name="Vogel R.F."/>
        </authorList>
    </citation>
    <scope>NUCLEOTIDE SEQUENCE [LARGE SCALE GENOMIC DNA]</scope>
    <source>
        <strain evidence="3 4">TMW 1.1827</strain>
    </source>
</reference>
<proteinExistence type="predicted"/>
<evidence type="ECO:0000256" key="1">
    <source>
        <dbReference type="SAM" id="Phobius"/>
    </source>
</evidence>
<feature type="transmembrane region" description="Helical" evidence="1">
    <location>
        <begin position="539"/>
        <end position="561"/>
    </location>
</feature>
<feature type="transmembrane region" description="Helical" evidence="1">
    <location>
        <begin position="111"/>
        <end position="129"/>
    </location>
</feature>
<dbReference type="Proteomes" id="UP000324497">
    <property type="component" value="Chromosome"/>
</dbReference>
<dbReference type="InterPro" id="IPR018776">
    <property type="entry name" value="Membrane_prot_PTPS-rel_domain"/>
</dbReference>
<organism evidence="3 4">
    <name type="scientific">Liquorilactobacillus nagelii</name>
    <dbReference type="NCBI Taxonomy" id="82688"/>
    <lineage>
        <taxon>Bacteria</taxon>
        <taxon>Bacillati</taxon>
        <taxon>Bacillota</taxon>
        <taxon>Bacilli</taxon>
        <taxon>Lactobacillales</taxon>
        <taxon>Lactobacillaceae</taxon>
        <taxon>Liquorilactobacillus</taxon>
    </lineage>
</organism>
<feature type="transmembrane region" description="Helical" evidence="1">
    <location>
        <begin position="235"/>
        <end position="255"/>
    </location>
</feature>
<feature type="transmembrane region" description="Helical" evidence="1">
    <location>
        <begin position="297"/>
        <end position="315"/>
    </location>
</feature>
<keyword evidence="4" id="KW-1185">Reference proteome</keyword>
<dbReference type="KEGG" id="lng:BSQ50_10855"/>
<feature type="transmembrane region" description="Helical" evidence="1">
    <location>
        <begin position="357"/>
        <end position="378"/>
    </location>
</feature>
<dbReference type="EMBL" id="CP018180">
    <property type="protein sequence ID" value="AUJ32996.1"/>
    <property type="molecule type" value="Genomic_DNA"/>
</dbReference>
<accession>A0A3Q8CVI0</accession>
<feature type="transmembrane region" description="Helical" evidence="1">
    <location>
        <begin position="81"/>
        <end position="104"/>
    </location>
</feature>
<gene>
    <name evidence="3" type="ORF">BSQ50_10855</name>
</gene>
<feature type="transmembrane region" description="Helical" evidence="1">
    <location>
        <begin position="195"/>
        <end position="223"/>
    </location>
</feature>
<keyword evidence="1" id="KW-1133">Transmembrane helix</keyword>
<keyword evidence="1" id="KW-0812">Transmembrane</keyword>
<feature type="transmembrane region" description="Helical" evidence="1">
    <location>
        <begin position="141"/>
        <end position="159"/>
    </location>
</feature>
<keyword evidence="1" id="KW-0472">Membrane</keyword>
<feature type="domain" description="Membrane protein 6-pyruvoyl-tetrahydropterin synthase-related" evidence="2">
    <location>
        <begin position="89"/>
        <end position="411"/>
    </location>
</feature>
<dbReference type="AlphaFoldDB" id="A0A3Q8CVI0"/>
<sequence length="569" mass="65016">MLGKLREFIQNFKYRNAFMRCLIFASFLVLSYFFVYPLLTKGVVFNGDDSWYHIDRIIEIRKNLQHGIYLPFVYTYTFGQIAFPLGIFYPQITLTVSAAISLLFRYQVTGIYAGIAFFTLVTLSLTYWVCRKIGKSRSAAYVGAVLYAFAAYRTINAFSRFAMGEYLAMTFLPICLYGFYAILVGKNKDWPYLAIGYSLIIMSHVLTAFILGLFMLVVWLINLLISSHKLIQIKYFVYAGIATFFSSAIFLVPFLEQETFQKYAQPSPQILAQTAQSFSNMLMAALNNNIDNGQGNIYSIGFSSIIILIAGAACFKKLTKLEKNSYLLALFVFIVSSKMFPWSFFQNTPLSVIQYTFRLLIIPTFLYAIVGAGIFGVICEGYIQQFRLKFLLLVVVIGGMLFGWYGSVYQLSTSSWFNQANQLYKNDSKPFNKDDYTSQYTPKKALPYLTEIQQHIAIIKGKKITLKKITPQPSELIFEDKSVIKAKKIDLPVAYYKNYVAYRNGHLMKVVSSKRNTMLVSSKGTGPIMVTYHYSKVDIVAIISSVLTWLFFVAIFVNSWIRKKKFFSV</sequence>
<dbReference type="RefSeq" id="WP_148127211.1">
    <property type="nucleotide sequence ID" value="NZ_CP018180.1"/>
</dbReference>
<evidence type="ECO:0000313" key="4">
    <source>
        <dbReference type="Proteomes" id="UP000324497"/>
    </source>
</evidence>